<evidence type="ECO:0000256" key="2">
    <source>
        <dbReference type="ARBA" id="ARBA00022478"/>
    </source>
</evidence>
<organism evidence="7 8">
    <name type="scientific">Deinococcus multiflagellatus</name>
    <dbReference type="NCBI Taxonomy" id="1656887"/>
    <lineage>
        <taxon>Bacteria</taxon>
        <taxon>Thermotogati</taxon>
        <taxon>Deinococcota</taxon>
        <taxon>Deinococci</taxon>
        <taxon>Deinococcales</taxon>
        <taxon>Deinococcaceae</taxon>
        <taxon>Deinococcus</taxon>
    </lineage>
</organism>
<dbReference type="PANTHER" id="PTHR19376">
    <property type="entry name" value="DNA-DIRECTED RNA POLYMERASE"/>
    <property type="match status" value="1"/>
</dbReference>
<dbReference type="EMBL" id="JBHSWB010000004">
    <property type="protein sequence ID" value="MFC6663843.1"/>
    <property type="molecule type" value="Genomic_DNA"/>
</dbReference>
<evidence type="ECO:0000256" key="1">
    <source>
        <dbReference type="ARBA" id="ARBA00012418"/>
    </source>
</evidence>
<keyword evidence="3" id="KW-0808">Transferase</keyword>
<evidence type="ECO:0000313" key="8">
    <source>
        <dbReference type="Proteomes" id="UP001596317"/>
    </source>
</evidence>
<evidence type="ECO:0000313" key="7">
    <source>
        <dbReference type="EMBL" id="MFC6663843.1"/>
    </source>
</evidence>
<evidence type="ECO:0000256" key="3">
    <source>
        <dbReference type="ARBA" id="ARBA00022679"/>
    </source>
</evidence>
<gene>
    <name evidence="7" type="ORF">ACFP90_28015</name>
</gene>
<comment type="caution">
    <text evidence="7">The sequence shown here is derived from an EMBL/GenBank/DDBJ whole genome shotgun (WGS) entry which is preliminary data.</text>
</comment>
<sequence length="250" mass="26743">MQPLRLRFRLAGDARTLARSSGVVRSARTQSYRTGQPHPGGLFDPALMGQGRASRVTSAHIELPLPCAHPLYLRDIAHLLDWTERHLRQVLAGQASADPAQPLTLAHSTGEAVWTALAAVRAPRSRRGQQVLAALAAQGLRPTDLMLRALPVHPAGLRPIVAWRGRLASSDLTDLYRRVLHAADRLEKLRGGELPDLVLRAACAQVQGAVDAALLHLAAGLGGRPGACAAPPWANGWTSAGAPSLRRIRP</sequence>
<proteinExistence type="predicted"/>
<evidence type="ECO:0000256" key="5">
    <source>
        <dbReference type="ARBA" id="ARBA00023163"/>
    </source>
</evidence>
<accession>A0ABW1ZT65</accession>
<feature type="domain" description="RNA polymerase Rpb1" evidence="6">
    <location>
        <begin position="133"/>
        <end position="212"/>
    </location>
</feature>
<dbReference type="InterPro" id="IPR045867">
    <property type="entry name" value="DNA-dir_RpoC_beta_prime"/>
</dbReference>
<evidence type="ECO:0000259" key="6">
    <source>
        <dbReference type="Pfam" id="PF04997"/>
    </source>
</evidence>
<dbReference type="EC" id="2.7.7.6" evidence="1"/>
<dbReference type="Proteomes" id="UP001596317">
    <property type="component" value="Unassembled WGS sequence"/>
</dbReference>
<dbReference type="SUPFAM" id="SSF64484">
    <property type="entry name" value="beta and beta-prime subunits of DNA dependent RNA-polymerase"/>
    <property type="match status" value="1"/>
</dbReference>
<reference evidence="8" key="1">
    <citation type="journal article" date="2019" name="Int. J. Syst. Evol. Microbiol.">
        <title>The Global Catalogue of Microorganisms (GCM) 10K type strain sequencing project: providing services to taxonomists for standard genome sequencing and annotation.</title>
        <authorList>
            <consortium name="The Broad Institute Genomics Platform"/>
            <consortium name="The Broad Institute Genome Sequencing Center for Infectious Disease"/>
            <person name="Wu L."/>
            <person name="Ma J."/>
        </authorList>
    </citation>
    <scope>NUCLEOTIDE SEQUENCE [LARGE SCALE GENOMIC DNA]</scope>
    <source>
        <strain evidence="8">CCUG 63830</strain>
    </source>
</reference>
<keyword evidence="2" id="KW-0240">DNA-directed RNA polymerase</keyword>
<dbReference type="RefSeq" id="WP_380059385.1">
    <property type="nucleotide sequence ID" value="NZ_JBHSWB010000004.1"/>
</dbReference>
<keyword evidence="8" id="KW-1185">Reference proteome</keyword>
<evidence type="ECO:0000256" key="4">
    <source>
        <dbReference type="ARBA" id="ARBA00022695"/>
    </source>
</evidence>
<keyword evidence="4" id="KW-0548">Nucleotidyltransferase</keyword>
<keyword evidence="5" id="KW-0804">Transcription</keyword>
<protein>
    <recommendedName>
        <fullName evidence="1">DNA-directed RNA polymerase</fullName>
        <ecNumber evidence="1">2.7.7.6</ecNumber>
    </recommendedName>
</protein>
<dbReference type="Pfam" id="PF04997">
    <property type="entry name" value="RNA_pol_Rpb1_1"/>
    <property type="match status" value="1"/>
</dbReference>
<dbReference type="InterPro" id="IPR007080">
    <property type="entry name" value="RNA_pol_Rpb1_1"/>
</dbReference>
<name>A0ABW1ZT65_9DEIO</name>